<dbReference type="Gene3D" id="1.10.560.10">
    <property type="entry name" value="GroEL-like equatorial domain"/>
    <property type="match status" value="1"/>
</dbReference>
<dbReference type="GO" id="GO:0140662">
    <property type="term" value="F:ATP-dependent protein folding chaperone"/>
    <property type="evidence" value="ECO:0007669"/>
    <property type="project" value="InterPro"/>
</dbReference>
<dbReference type="FunFam" id="3.50.7.10:FF:000001">
    <property type="entry name" value="60 kDa chaperonin"/>
    <property type="match status" value="1"/>
</dbReference>
<feature type="binding site" evidence="6">
    <location>
        <begin position="86"/>
        <end position="90"/>
    </location>
    <ligand>
        <name>ATP</name>
        <dbReference type="ChEBI" id="CHEBI:30616"/>
    </ligand>
</feature>
<evidence type="ECO:0000256" key="7">
    <source>
        <dbReference type="RuleBase" id="RU000418"/>
    </source>
</evidence>
<dbReference type="InterPro" id="IPR027410">
    <property type="entry name" value="TCP-1-like_intermed_sf"/>
</dbReference>
<dbReference type="NCBIfam" id="NF009487">
    <property type="entry name" value="PRK12849.1"/>
    <property type="match status" value="1"/>
</dbReference>
<comment type="subcellular location">
    <subcellularLocation>
        <location evidence="6">Cytoplasm</location>
    </subcellularLocation>
</comment>
<dbReference type="InterPro" id="IPR027413">
    <property type="entry name" value="GROEL-like_equatorial_sf"/>
</dbReference>
<proteinExistence type="inferred from homology"/>
<dbReference type="Gene3D" id="3.30.260.10">
    <property type="entry name" value="TCP-1-like chaperonin intermediate domain"/>
    <property type="match status" value="1"/>
</dbReference>
<evidence type="ECO:0000256" key="8">
    <source>
        <dbReference type="RuleBase" id="RU000419"/>
    </source>
</evidence>
<accession>A0AAU7CB81</accession>
<dbReference type="InterPro" id="IPR018370">
    <property type="entry name" value="Chaperonin_Cpn60_CS"/>
</dbReference>
<evidence type="ECO:0000256" key="4">
    <source>
        <dbReference type="ARBA" id="ARBA00023186"/>
    </source>
</evidence>
<dbReference type="PANTHER" id="PTHR45633">
    <property type="entry name" value="60 KDA HEAT SHOCK PROTEIN, MITOCHONDRIAL"/>
    <property type="match status" value="1"/>
</dbReference>
<protein>
    <recommendedName>
        <fullName evidence="6">Chaperonin GroEL</fullName>
        <ecNumber evidence="6">5.6.1.7</ecNumber>
    </recommendedName>
    <alternativeName>
        <fullName evidence="6">60 kDa chaperonin</fullName>
    </alternativeName>
    <alternativeName>
        <fullName evidence="6">Chaperonin-60</fullName>
        <shortName evidence="6">Cpn60</shortName>
    </alternativeName>
</protein>
<comment type="subunit">
    <text evidence="6 8">Forms a cylinder of 14 subunits composed of two heptameric rings stacked back-to-back. Interacts with the co-chaperonin GroES.</text>
</comment>
<organism evidence="10">
    <name type="scientific">Singulisphaera sp. Ch08</name>
    <dbReference type="NCBI Taxonomy" id="3120278"/>
    <lineage>
        <taxon>Bacteria</taxon>
        <taxon>Pseudomonadati</taxon>
        <taxon>Planctomycetota</taxon>
        <taxon>Planctomycetia</taxon>
        <taxon>Isosphaerales</taxon>
        <taxon>Isosphaeraceae</taxon>
        <taxon>Singulisphaera</taxon>
    </lineage>
</organism>
<evidence type="ECO:0000313" key="10">
    <source>
        <dbReference type="EMBL" id="XBH02584.1"/>
    </source>
</evidence>
<dbReference type="AlphaFoldDB" id="A0AAU7CB81"/>
<keyword evidence="6" id="KW-0963">Cytoplasm</keyword>
<name>A0AAU7CB81_9BACT</name>
<keyword evidence="3 6" id="KW-0067">ATP-binding</keyword>
<reference evidence="10" key="1">
    <citation type="submission" date="2024-05" db="EMBL/GenBank/DDBJ databases">
        <title>Planctomycetes of the genus Singulisphaera possess chitinolytic capabilities.</title>
        <authorList>
            <person name="Ivanova A."/>
        </authorList>
    </citation>
    <scope>NUCLEOTIDE SEQUENCE</scope>
    <source>
        <strain evidence="10">Ch08T</strain>
    </source>
</reference>
<keyword evidence="4 6" id="KW-0143">Chaperone</keyword>
<dbReference type="GO" id="GO:0042026">
    <property type="term" value="P:protein refolding"/>
    <property type="evidence" value="ECO:0007669"/>
    <property type="project" value="UniProtKB-UniRule"/>
</dbReference>
<dbReference type="NCBIfam" id="NF000592">
    <property type="entry name" value="PRK00013.1"/>
    <property type="match status" value="1"/>
</dbReference>
<keyword evidence="2 6" id="KW-0547">Nucleotide-binding</keyword>
<dbReference type="NCBIfam" id="TIGR02348">
    <property type="entry name" value="GroEL"/>
    <property type="match status" value="1"/>
</dbReference>
<dbReference type="GO" id="GO:0051082">
    <property type="term" value="F:unfolded protein binding"/>
    <property type="evidence" value="ECO:0007669"/>
    <property type="project" value="UniProtKB-UniRule"/>
</dbReference>
<dbReference type="InterPro" id="IPR001844">
    <property type="entry name" value="Cpn60/GroEL"/>
</dbReference>
<dbReference type="GO" id="GO:0005524">
    <property type="term" value="F:ATP binding"/>
    <property type="evidence" value="ECO:0007669"/>
    <property type="project" value="UniProtKB-UniRule"/>
</dbReference>
<dbReference type="SUPFAM" id="SSF54849">
    <property type="entry name" value="GroEL-intermediate domain like"/>
    <property type="match status" value="1"/>
</dbReference>
<feature type="binding site" evidence="6">
    <location>
        <position position="415"/>
    </location>
    <ligand>
        <name>ATP</name>
        <dbReference type="ChEBI" id="CHEBI:30616"/>
    </ligand>
</feature>
<feature type="coiled-coil region" evidence="9">
    <location>
        <begin position="339"/>
        <end position="366"/>
    </location>
</feature>
<dbReference type="PROSITE" id="PS00296">
    <property type="entry name" value="CHAPERONINS_CPN60"/>
    <property type="match status" value="1"/>
</dbReference>
<dbReference type="InterPro" id="IPR027409">
    <property type="entry name" value="GroEL-like_apical_dom_sf"/>
</dbReference>
<feature type="binding site" evidence="6">
    <location>
        <begin position="29"/>
        <end position="32"/>
    </location>
    <ligand>
        <name>ATP</name>
        <dbReference type="ChEBI" id="CHEBI:30616"/>
    </ligand>
</feature>
<dbReference type="HAMAP" id="MF_00600">
    <property type="entry name" value="CH60"/>
    <property type="match status" value="1"/>
</dbReference>
<dbReference type="Gene3D" id="3.50.7.10">
    <property type="entry name" value="GroEL"/>
    <property type="match status" value="1"/>
</dbReference>
<dbReference type="CDD" id="cd03344">
    <property type="entry name" value="GroEL"/>
    <property type="match status" value="1"/>
</dbReference>
<dbReference type="SUPFAM" id="SSF48592">
    <property type="entry name" value="GroEL equatorial domain-like"/>
    <property type="match status" value="1"/>
</dbReference>
<dbReference type="RefSeq" id="WP_406695326.1">
    <property type="nucleotide sequence ID" value="NZ_CP155447.1"/>
</dbReference>
<evidence type="ECO:0000256" key="2">
    <source>
        <dbReference type="ARBA" id="ARBA00022741"/>
    </source>
</evidence>
<dbReference type="Pfam" id="PF00118">
    <property type="entry name" value="Cpn60_TCP1"/>
    <property type="match status" value="1"/>
</dbReference>
<keyword evidence="5 6" id="KW-0413">Isomerase</keyword>
<dbReference type="EC" id="5.6.1.7" evidence="6"/>
<feature type="binding site" evidence="6">
    <location>
        <position position="496"/>
    </location>
    <ligand>
        <name>ATP</name>
        <dbReference type="ChEBI" id="CHEBI:30616"/>
    </ligand>
</feature>
<dbReference type="NCBIfam" id="NF009489">
    <property type="entry name" value="PRK12851.1"/>
    <property type="match status" value="1"/>
</dbReference>
<sequence length="541" mass="57505">MAKQLLFSDAARRKLLEGVDVLAHAVGTTLGPTGRNVILSKSFGGPTVTKDGVTVSKEIELPDPFENMGAKLVNVVASKTSDTAGDGTTTATILARALFREGLRNITSGANPTAVRRGIEKAVEAAVTELRDNLSRPVSKKEEIAQVGTISANNDAEIGNMLADAVERVGRDGVITVEEGKTATTTLEFVEGMQFDKGYLSPYFVTSPTTMEVIFDDALILLHEKKISSLREMIPLLEKVAQSGKPLLIIAEDVDGEALATLVVNKLRGVLNIAAVKAPGFGDRRKAMLADIAILTGGTVISEDLGLKLENLTLKDLGTAKQIKVNKDSTTLIQGAGKKTDIQKRIDQLRRQIDETESEYDKEKFQERLAKLSGGVALINVGAATEAAMKEIKARVEDALHATRAAAEEGIVPGGGVALLRVIPAVEKLRDTLQGDEQLGASIVLRGLEEPIRHIASNSGHDGAVVAEEVKSREGAVGFNANTGEYVDLFKAGIVDPTKVTRSALQNAASIAALMLTTEAMITNIKDDEKDGATRVEGSVR</sequence>
<dbReference type="GO" id="GO:0016853">
    <property type="term" value="F:isomerase activity"/>
    <property type="evidence" value="ECO:0007669"/>
    <property type="project" value="UniProtKB-KW"/>
</dbReference>
<keyword evidence="9" id="KW-0175">Coiled coil</keyword>
<comment type="function">
    <text evidence="6 8">Together with its co-chaperonin GroES, plays an essential role in assisting protein folding. The GroEL-GroES system forms a nano-cage that allows encapsulation of the non-native substrate proteins and provides a physical environment optimized to promote and accelerate protein folding.</text>
</comment>
<dbReference type="SUPFAM" id="SSF52029">
    <property type="entry name" value="GroEL apical domain-like"/>
    <property type="match status" value="1"/>
</dbReference>
<gene>
    <name evidence="6 10" type="primary">groL</name>
    <name evidence="6" type="synonym">groEL</name>
    <name evidence="10" type="ORF">V5E97_30295</name>
</gene>
<dbReference type="InterPro" id="IPR002423">
    <property type="entry name" value="Cpn60/GroEL/TCP-1"/>
</dbReference>
<feature type="binding site" evidence="6">
    <location>
        <position position="50"/>
    </location>
    <ligand>
        <name>ATP</name>
        <dbReference type="ChEBI" id="CHEBI:30616"/>
    </ligand>
</feature>
<dbReference type="EMBL" id="CP155447">
    <property type="protein sequence ID" value="XBH02584.1"/>
    <property type="molecule type" value="Genomic_DNA"/>
</dbReference>
<evidence type="ECO:0000256" key="1">
    <source>
        <dbReference type="ARBA" id="ARBA00006607"/>
    </source>
</evidence>
<evidence type="ECO:0000256" key="9">
    <source>
        <dbReference type="SAM" id="Coils"/>
    </source>
</evidence>
<dbReference type="NCBIfam" id="NF009488">
    <property type="entry name" value="PRK12850.1"/>
    <property type="match status" value="1"/>
</dbReference>
<dbReference type="PRINTS" id="PR00298">
    <property type="entry name" value="CHAPERONIN60"/>
</dbReference>
<evidence type="ECO:0000256" key="3">
    <source>
        <dbReference type="ARBA" id="ARBA00022840"/>
    </source>
</evidence>
<dbReference type="GO" id="GO:0005737">
    <property type="term" value="C:cytoplasm"/>
    <property type="evidence" value="ECO:0007669"/>
    <property type="project" value="UniProtKB-SubCell"/>
</dbReference>
<evidence type="ECO:0000256" key="5">
    <source>
        <dbReference type="ARBA" id="ARBA00023235"/>
    </source>
</evidence>
<evidence type="ECO:0000256" key="6">
    <source>
        <dbReference type="HAMAP-Rule" id="MF_00600"/>
    </source>
</evidence>
<comment type="caution">
    <text evidence="6">Lacks conserved residue(s) required for the propagation of feature annotation.</text>
</comment>
<comment type="similarity">
    <text evidence="1 6 7">Belongs to the chaperonin (HSP60) family.</text>
</comment>